<gene>
    <name evidence="1" type="ORF">K9W45_09680</name>
</gene>
<protein>
    <recommendedName>
        <fullName evidence="2">MHD domain-containing protein</fullName>
    </recommendedName>
</protein>
<evidence type="ECO:0000313" key="1">
    <source>
        <dbReference type="EMBL" id="UJG40104.1"/>
    </source>
</evidence>
<dbReference type="Gene3D" id="2.60.40.1170">
    <property type="entry name" value="Mu homology domain, subdomain B"/>
    <property type="match status" value="1"/>
</dbReference>
<sequence length="610" mass="69000">MKAVIHLEEILNFKADAKSKVISTESSGLLKVINPSNNTTLWGIKLDASNEADVLTEIQDTIQHIEAGKDYVKEYKTSLSSQLVVTEIVDTNFNGEEINELNRDLTFDVDQNLAFMIKIENNYDFPIKNISVEKYFPPDTKDLRAIEPYTGETTVLEDEKVITWTIPEIKSKESKAIIVACIMHPKNVQPYVTGKVILKCEADSKLSTLVPSIDGDSDNVDLRLKAEETSIPGQWTVDFGLRNASEFEILLRHVTISINGEVKYKEELNTELEATNEDLIWKQQIIAESDHYPEITKDFDYYVLYDITEHSVISFEKENDHLNVLKVNVSKSFEPSEVVTYALTPLIGIIEITNTGTSTIGKIEVEDTIPPFVVFDEVIAELADRKVEVVFEEKKKVVHKPVETEEREKATFEMLEEGGMEEKDKEPELPVEQESEDITMQRKYHYKAKELQLEPGQSLRLKLIGEARKPKFDGNQASPAVINAFAEQPTVPFVTEAQMDGKEPYLVVAFRRRSYELTSIFKKIGENNYEIEIPITNTGDVALDNVVITQPIFNAEYVSHTPPTVDVTVEGANVKCHVKQIKPTETTTIVLQVKADGPIRQQQATIRIED</sequence>
<proteinExistence type="predicted"/>
<dbReference type="AlphaFoldDB" id="A0A9Y1BJD1"/>
<organism evidence="1">
    <name type="scientific">Candidatus Heimdallarchaeum aukensis</name>
    <dbReference type="NCBI Taxonomy" id="2876573"/>
    <lineage>
        <taxon>Archaea</taxon>
        <taxon>Promethearchaeati</taxon>
        <taxon>Candidatus Heimdallarchaeota</taxon>
        <taxon>Candidatus Heimdallarchaeia (ex Rinke et al. 2021) (nom. nud.)</taxon>
        <taxon>Candidatus Heimdallarchaeales</taxon>
        <taxon>Candidatus Heimdallarchaeaceae</taxon>
        <taxon>Candidatus Heimdallarchaeum</taxon>
    </lineage>
</organism>
<accession>A0A9Y1BJD1</accession>
<evidence type="ECO:0008006" key="2">
    <source>
        <dbReference type="Google" id="ProtNLM"/>
    </source>
</evidence>
<name>A0A9Y1BJD1_9ARCH</name>
<dbReference type="Proteomes" id="UP001201020">
    <property type="component" value="Chromosome"/>
</dbReference>
<dbReference type="EMBL" id="CP084166">
    <property type="protein sequence ID" value="UJG40104.1"/>
    <property type="molecule type" value="Genomic_DNA"/>
</dbReference>
<reference evidence="1" key="1">
    <citation type="journal article" date="2022" name="Nat. Microbiol.">
        <title>Unique mobile elements and scalable gene flow at the prokaryote-eukaryote boundary revealed by circularized Asgard archaea genomes.</title>
        <authorList>
            <person name="Wu F."/>
            <person name="Speth D.R."/>
            <person name="Philosof A."/>
            <person name="Cremiere A."/>
            <person name="Narayanan A."/>
            <person name="Barco R.A."/>
            <person name="Connon S.A."/>
            <person name="Amend J.P."/>
            <person name="Antoshechkin I.A."/>
            <person name="Orphan V.J."/>
        </authorList>
    </citation>
    <scope>NUCLEOTIDE SEQUENCE</scope>
    <source>
        <strain evidence="1">PM71</strain>
    </source>
</reference>